<dbReference type="AlphaFoldDB" id="A0A552JP18"/>
<comment type="caution">
    <text evidence="2">The sequence shown here is derived from an EMBL/GenBank/DDBJ whole genome shotgun (WGS) entry which is preliminary data.</text>
</comment>
<name>A0A552JP18_9CHRO</name>
<evidence type="ECO:0000313" key="2">
    <source>
        <dbReference type="EMBL" id="TRU97449.1"/>
    </source>
</evidence>
<sequence length="29" mass="3604">MKKHFFVSYNGRDKQWAEWIAWILEEAGY</sequence>
<dbReference type="InterPro" id="IPR000157">
    <property type="entry name" value="TIR_dom"/>
</dbReference>
<reference evidence="2 3" key="1">
    <citation type="submission" date="2019-01" db="EMBL/GenBank/DDBJ databases">
        <title>Coherence of Microcystis species and biogeography revealed through population genomics.</title>
        <authorList>
            <person name="Perez-Carrascal O.M."/>
            <person name="Terrat Y."/>
            <person name="Giani A."/>
            <person name="Fortin N."/>
            <person name="Tromas N."/>
            <person name="Shapiro B.J."/>
        </authorList>
    </citation>
    <scope>NUCLEOTIDE SEQUENCE [LARGE SCALE GENOMIC DNA]</scope>
    <source>
        <strain evidence="2">Mw_QC_S_20081001_S30D</strain>
    </source>
</reference>
<gene>
    <name evidence="2" type="ORF">EWV75_09155</name>
</gene>
<dbReference type="EMBL" id="SFAT01000096">
    <property type="protein sequence ID" value="TRU97449.1"/>
    <property type="molecule type" value="Genomic_DNA"/>
</dbReference>
<evidence type="ECO:0000259" key="1">
    <source>
        <dbReference type="Pfam" id="PF13676"/>
    </source>
</evidence>
<accession>A0A552JP18</accession>
<dbReference type="Proteomes" id="UP000320523">
    <property type="component" value="Unassembled WGS sequence"/>
</dbReference>
<evidence type="ECO:0000313" key="3">
    <source>
        <dbReference type="Proteomes" id="UP000320523"/>
    </source>
</evidence>
<dbReference type="GO" id="GO:0007165">
    <property type="term" value="P:signal transduction"/>
    <property type="evidence" value="ECO:0007669"/>
    <property type="project" value="InterPro"/>
</dbReference>
<protein>
    <submittedName>
        <fullName evidence="2">TIR domain-containing protein</fullName>
    </submittedName>
</protein>
<proteinExistence type="predicted"/>
<dbReference type="SUPFAM" id="SSF52200">
    <property type="entry name" value="Toll/Interleukin receptor TIR domain"/>
    <property type="match status" value="1"/>
</dbReference>
<organism evidence="2 3">
    <name type="scientific">Microcystis wesenbergii Mw_QC_S_20081001_S30D</name>
    <dbReference type="NCBI Taxonomy" id="2486245"/>
    <lineage>
        <taxon>Bacteria</taxon>
        <taxon>Bacillati</taxon>
        <taxon>Cyanobacteriota</taxon>
        <taxon>Cyanophyceae</taxon>
        <taxon>Oscillatoriophycideae</taxon>
        <taxon>Chroococcales</taxon>
        <taxon>Microcystaceae</taxon>
        <taxon>Microcystis</taxon>
    </lineage>
</organism>
<dbReference type="Pfam" id="PF13676">
    <property type="entry name" value="TIR_2"/>
    <property type="match status" value="1"/>
</dbReference>
<dbReference type="InterPro" id="IPR035897">
    <property type="entry name" value="Toll_tir_struct_dom_sf"/>
</dbReference>
<feature type="domain" description="TIR" evidence="1">
    <location>
        <begin position="5"/>
        <end position="29"/>
    </location>
</feature>